<name>A0ABU8PEQ9_9HYPH</name>
<reference evidence="1 2" key="1">
    <citation type="submission" date="2023-12" db="EMBL/GenBank/DDBJ databases">
        <title>Gut-associated functions are favored during microbiome assembly across C. elegans life.</title>
        <authorList>
            <person name="Zimmermann J."/>
        </authorList>
    </citation>
    <scope>NUCLEOTIDE SEQUENCE [LARGE SCALE GENOMIC DNA]</scope>
    <source>
        <strain evidence="1 2">MYb71</strain>
    </source>
</reference>
<keyword evidence="2" id="KW-1185">Reference proteome</keyword>
<protein>
    <submittedName>
        <fullName evidence="1">Uncharacterized protein</fullName>
    </submittedName>
</protein>
<sequence length="94" mass="10711">MRKDKNSKQIRFILACDLFFVRQLHDGFQPHWNATKLREILRYSICAAGKTGEVMIASFREDRAKAGKPRLCAMDTESHLTATAAVTIETRLSQ</sequence>
<comment type="caution">
    <text evidence="1">The sequence shown here is derived from an EMBL/GenBank/DDBJ whole genome shotgun (WGS) entry which is preliminary data.</text>
</comment>
<accession>A0ABU8PEQ9</accession>
<evidence type="ECO:0000313" key="2">
    <source>
        <dbReference type="Proteomes" id="UP001375812"/>
    </source>
</evidence>
<organism evidence="1 2">
    <name type="scientific">Ochrobactrum vermis</name>
    <dbReference type="NCBI Taxonomy" id="1827297"/>
    <lineage>
        <taxon>Bacteria</taxon>
        <taxon>Pseudomonadati</taxon>
        <taxon>Pseudomonadota</taxon>
        <taxon>Alphaproteobacteria</taxon>
        <taxon>Hyphomicrobiales</taxon>
        <taxon>Brucellaceae</taxon>
        <taxon>Brucella/Ochrobactrum group</taxon>
        <taxon>Ochrobactrum</taxon>
    </lineage>
</organism>
<proteinExistence type="predicted"/>
<evidence type="ECO:0000313" key="1">
    <source>
        <dbReference type="EMBL" id="MEJ5020581.1"/>
    </source>
</evidence>
<gene>
    <name evidence="1" type="ORF">WH297_12675</name>
</gene>
<dbReference type="EMBL" id="JBBGZH010000001">
    <property type="protein sequence ID" value="MEJ5020581.1"/>
    <property type="molecule type" value="Genomic_DNA"/>
</dbReference>
<dbReference type="RefSeq" id="WP_105542898.1">
    <property type="nucleotide sequence ID" value="NZ_JBBGZH010000001.1"/>
</dbReference>
<dbReference type="Proteomes" id="UP001375812">
    <property type="component" value="Unassembled WGS sequence"/>
</dbReference>